<organism evidence="1 2">
    <name type="scientific">Meloidogyne enterolobii</name>
    <name type="common">Root-knot nematode worm</name>
    <name type="synonym">Meloidogyne mayaguensis</name>
    <dbReference type="NCBI Taxonomy" id="390850"/>
    <lineage>
        <taxon>Eukaryota</taxon>
        <taxon>Metazoa</taxon>
        <taxon>Ecdysozoa</taxon>
        <taxon>Nematoda</taxon>
        <taxon>Chromadorea</taxon>
        <taxon>Rhabditida</taxon>
        <taxon>Tylenchina</taxon>
        <taxon>Tylenchomorpha</taxon>
        <taxon>Tylenchoidea</taxon>
        <taxon>Meloidogynidae</taxon>
        <taxon>Meloidogyninae</taxon>
        <taxon>Meloidogyne</taxon>
    </lineage>
</organism>
<name>A0ACB0YPM9_MELEN</name>
<evidence type="ECO:0000313" key="2">
    <source>
        <dbReference type="Proteomes" id="UP001497535"/>
    </source>
</evidence>
<dbReference type="EMBL" id="CAVMJV010000016">
    <property type="protein sequence ID" value="CAK5056346.1"/>
    <property type="molecule type" value="Genomic_DNA"/>
</dbReference>
<reference evidence="1" key="1">
    <citation type="submission" date="2023-11" db="EMBL/GenBank/DDBJ databases">
        <authorList>
            <person name="Poullet M."/>
        </authorList>
    </citation>
    <scope>NUCLEOTIDE SEQUENCE</scope>
    <source>
        <strain evidence="1">E1834</strain>
    </source>
</reference>
<keyword evidence="2" id="KW-1185">Reference proteome</keyword>
<gene>
    <name evidence="1" type="ORF">MENTE1834_LOCUS14884</name>
</gene>
<comment type="caution">
    <text evidence="1">The sequence shown here is derived from an EMBL/GenBank/DDBJ whole genome shotgun (WGS) entry which is preliminary data.</text>
</comment>
<proteinExistence type="predicted"/>
<protein>
    <submittedName>
        <fullName evidence="1">Uncharacterized protein</fullName>
    </submittedName>
</protein>
<dbReference type="Proteomes" id="UP001497535">
    <property type="component" value="Unassembled WGS sequence"/>
</dbReference>
<evidence type="ECO:0000313" key="1">
    <source>
        <dbReference type="EMBL" id="CAK5056346.1"/>
    </source>
</evidence>
<accession>A0ACB0YPM9</accession>
<sequence length="490" mass="57123">MSNGTQTDFTVDEKFMPATEDASTELFEGIDEVYFSEIGFKAINHELEKLCDTLFETEDLQKEMFKLKKQMQLVSKKITSFVAKNSLEFNRNVENLDVIQKEGETLLNLIKQLRRLVNYCHKKCRASSTVLAIEFKRQKMLKIKEEMANIQKLYKTEFKLKELIEGASAPPGYALDNSLLILKFKEGSIFTFVQLAVETITEINKYIKYSSIKQLSSNILAILKKEILRIDKLLEEQVCSFQLKHYFYIYSVYELIGNLEETSRKLQSYFKLAFQNSSQTSLAAICINSMENHQSMDDKIDYLELCKFVNQKSFTRALIEVGNSLINILANYHLILKFHIEEDKKKAISNENDSEISECFDAQIIDKGVLQKSMLDNLFQIFDYSATFYNDLLSSMDLEHLKIDQFIRIMEISERFRLFGQRHFGNSCSLIALTLENKSKSFFAHYHMERIDEIHMFLESETFTLCPVSVQFTLFDLPVSLFIFLLYILH</sequence>